<sequence>MHLGINHHLVQIDRKFADQTGFVALHQIYSDRDGRYYCKRDDCTTGTIVGALAGRTIDKNDINCE</sequence>
<dbReference type="AlphaFoldDB" id="A0A291N0F4"/>
<dbReference type="RefSeq" id="WP_097383773.1">
    <property type="nucleotide sequence ID" value="NZ_CP023741.1"/>
</dbReference>
<dbReference type="Proteomes" id="UP000219422">
    <property type="component" value="Chromosome"/>
</dbReference>
<organism evidence="1 2">
    <name type="scientific">Sphingobium yanoikuyae</name>
    <name type="common">Sphingomonas yanoikuyae</name>
    <dbReference type="NCBI Taxonomy" id="13690"/>
    <lineage>
        <taxon>Bacteria</taxon>
        <taxon>Pseudomonadati</taxon>
        <taxon>Pseudomonadota</taxon>
        <taxon>Alphaproteobacteria</taxon>
        <taxon>Sphingomonadales</taxon>
        <taxon>Sphingomonadaceae</taxon>
        <taxon>Sphingobium</taxon>
    </lineage>
</organism>
<dbReference type="EMBL" id="CP023741">
    <property type="protein sequence ID" value="ATI80648.1"/>
    <property type="molecule type" value="Genomic_DNA"/>
</dbReference>
<dbReference type="KEGG" id="sya:A6768_12040"/>
<evidence type="ECO:0000313" key="1">
    <source>
        <dbReference type="EMBL" id="ATI80648.1"/>
    </source>
</evidence>
<evidence type="ECO:0000313" key="2">
    <source>
        <dbReference type="Proteomes" id="UP000219422"/>
    </source>
</evidence>
<gene>
    <name evidence="1" type="ORF">A6768_12040</name>
</gene>
<dbReference type="GeneID" id="57777558"/>
<proteinExistence type="predicted"/>
<reference evidence="1 2" key="1">
    <citation type="submission" date="2017-10" db="EMBL/GenBank/DDBJ databases">
        <title>Sphingobium yanoikuyae S72.</title>
        <authorList>
            <person name="Sanchez E."/>
            <person name="Bustos P."/>
            <person name="Mendoza P."/>
            <person name="Guo X."/>
            <person name="Mendoza A."/>
        </authorList>
    </citation>
    <scope>NUCLEOTIDE SEQUENCE [LARGE SCALE GENOMIC DNA]</scope>
    <source>
        <strain evidence="1 2">S72</strain>
    </source>
</reference>
<name>A0A291N0F4_SPHYA</name>
<accession>A0A291N0F4</accession>
<protein>
    <submittedName>
        <fullName evidence="1">Uncharacterized protein</fullName>
    </submittedName>
</protein>